<name>A0A976N051_9VIRU</name>
<accession>A0A976N051</accession>
<feature type="compositionally biased region" description="Low complexity" evidence="1">
    <location>
        <begin position="9"/>
        <end position="25"/>
    </location>
</feature>
<feature type="region of interest" description="Disordered" evidence="1">
    <location>
        <begin position="1"/>
        <end position="25"/>
    </location>
</feature>
<proteinExistence type="predicted"/>
<dbReference type="EMBL" id="OM869632">
    <property type="protein sequence ID" value="UPW36329.1"/>
    <property type="molecule type" value="Genomic_DNA"/>
</dbReference>
<evidence type="ECO:0000313" key="2">
    <source>
        <dbReference type="EMBL" id="UPW36329.1"/>
    </source>
</evidence>
<sequence>MANDLGLTDSGSTIPTSSSSFQNSSSYNYDSSGAPGYYDGKNKTWTDFLDFMGIGSSGRQAEFESKYNAWNAEQQRAWEEYMSNTAFQRKAADLKAAGINPLFAVNSAAAGASTPSGSSASVGNTSSSAGRGATIWAALAKAAVMAALFG</sequence>
<reference evidence="2" key="1">
    <citation type="submission" date="2022-02" db="EMBL/GenBank/DDBJ databases">
        <title>Towards deciphering the DNA virus diversity associated with rodent species in the families Cricetidae and Heteromyidae.</title>
        <authorList>
            <person name="Lund M."/>
            <person name="Larsen B.B."/>
            <person name="Gryseels S."/>
            <person name="Kraberger S."/>
            <person name="Rowsey D.M."/>
            <person name="Steger L."/>
            <person name="Yule K.M."/>
            <person name="Upham N.S."/>
            <person name="Worobey M."/>
            <person name="Van Doorslaer K."/>
            <person name="Varsani A."/>
        </authorList>
    </citation>
    <scope>NUCLEOTIDE SEQUENCE</scope>
    <source>
        <strain evidence="2">NeonRodF8_48</strain>
    </source>
</reference>
<protein>
    <submittedName>
        <fullName evidence="2">DNA pilot protein</fullName>
    </submittedName>
</protein>
<evidence type="ECO:0000256" key="1">
    <source>
        <dbReference type="SAM" id="MobiDB-lite"/>
    </source>
</evidence>
<organism evidence="2">
    <name type="scientific">Peromfec virus RodF8_48</name>
    <dbReference type="NCBI Taxonomy" id="2929379"/>
    <lineage>
        <taxon>Viruses</taxon>
        <taxon>Monodnaviria</taxon>
        <taxon>Sangervirae</taxon>
        <taxon>Phixviricota</taxon>
        <taxon>Malgrandaviricetes</taxon>
        <taxon>Petitvirales</taxon>
        <taxon>Microviridae</taxon>
    </lineage>
</organism>